<dbReference type="Pfam" id="PF13374">
    <property type="entry name" value="TPR_10"/>
    <property type="match status" value="1"/>
</dbReference>
<evidence type="ECO:0008006" key="7">
    <source>
        <dbReference type="Google" id="ProtNLM"/>
    </source>
</evidence>
<proteinExistence type="predicted"/>
<evidence type="ECO:0000256" key="2">
    <source>
        <dbReference type="ARBA" id="ARBA00022803"/>
    </source>
</evidence>
<dbReference type="PANTHER" id="PTHR22904:SF523">
    <property type="entry name" value="STRESS-INDUCED-PHOSPHOPROTEIN 1"/>
    <property type="match status" value="1"/>
</dbReference>
<dbReference type="PANTHER" id="PTHR22904">
    <property type="entry name" value="TPR REPEAT CONTAINING PROTEIN"/>
    <property type="match status" value="1"/>
</dbReference>
<evidence type="ECO:0000256" key="4">
    <source>
        <dbReference type="SAM" id="MobiDB-lite"/>
    </source>
</evidence>
<dbReference type="Proteomes" id="UP000024404">
    <property type="component" value="Unassembled WGS sequence"/>
</dbReference>
<dbReference type="AlphaFoldDB" id="A0A8R1TYG4"/>
<evidence type="ECO:0000313" key="6">
    <source>
        <dbReference type="Proteomes" id="UP000024404"/>
    </source>
</evidence>
<feature type="region of interest" description="Disordered" evidence="4">
    <location>
        <begin position="1505"/>
        <end position="1532"/>
    </location>
</feature>
<dbReference type="EMBL" id="CMVM020000240">
    <property type="status" value="NOT_ANNOTATED_CDS"/>
    <property type="molecule type" value="Genomic_DNA"/>
</dbReference>
<keyword evidence="1" id="KW-0677">Repeat</keyword>
<reference evidence="6" key="1">
    <citation type="submission" date="2013-10" db="EMBL/GenBank/DDBJ databases">
        <title>Genome sequencing of Onchocerca volvulus.</title>
        <authorList>
            <person name="Cotton J."/>
            <person name="Tsai J."/>
            <person name="Stanley E."/>
            <person name="Tracey A."/>
            <person name="Holroyd N."/>
            <person name="Lustigman S."/>
            <person name="Berriman M."/>
        </authorList>
    </citation>
    <scope>NUCLEOTIDE SEQUENCE</scope>
</reference>
<evidence type="ECO:0000256" key="3">
    <source>
        <dbReference type="PROSITE-ProRule" id="PRU00339"/>
    </source>
</evidence>
<dbReference type="OMA" id="AMANIHF"/>
<dbReference type="SMART" id="SM00028">
    <property type="entry name" value="TPR"/>
    <property type="match status" value="14"/>
</dbReference>
<dbReference type="Gene3D" id="1.25.40.10">
    <property type="entry name" value="Tetratricopeptide repeat domain"/>
    <property type="match status" value="5"/>
</dbReference>
<sequence length="1544" mass="179629">MSRDKLTTLSNAANRAFYDGNFQKALKLYTEAIQLDPTNFILFSNRSAIFLRLKYFRESLDDAKQSIALNSKWAKGYFRKGDALCGFGKFDEAIFAYCQSLTIENEIETINALKDSLYYSSIKDHLSILLNEIGNDTNDMKLNSFLIISMIGQEYLSIGHLFEAIELLQLALDMDEANVVSLDLKLSVLGAISSAYYQQKNYQQTIKYLEMELEITKQLGELEKQLTIYSSIVRITLLNDETILAINYLRKQIELMHSNGIEANDLQLNLADLYIQIGEYQHAAQIIASIRPLTFQSILEIVKLALVKNDSEAALAYCDRLAKLSNTVDEKNLATMLKCKCLLLRKETRMALNILQNTMTHFKNDETTTEIIGQYFGILSECHLALGQYCMARKWAKKELKIATNIGSLKLEADSLKNLSNIYQAIGDYSNAVILWDKYCSMISDQGIDIRLSSLRRLAELYQKSNRFDEAEMTLLENLKLAQKIGAYTLIIDIRTNLYQFYREMHRKDEARKHWNEAQQIYLDHKVNERQALIIEMNGDNYFDDNFYEEAIDAYNRCLMLVQEDDNLQKEAKLCNKLGTTHWLLYHPDEALAYYQQSLSVCQQISDLESMLELYNAMANIHFKKGMMDECHSCLRCYLTLADILSKDAARLDVFIFIGRTLLLRQRYKEAKKIFIKTLNLTSETNNRRERGLIYGYMAECYLGMNDKSKALLNFCKQIPFFDDIDDIEGKCETLRHLIEEKRLINDADWTMRLCKNRIELSQMGSIDLQVEVLKESAEIAASLSELWEACKFLEKAVTLCIANKCSNILNLLLNLKNKYLKCNAQKRAIKLFRECLDAVGIHSYEQVSILLELGKMELEEGLTSNAIAHIMNVKKRCHDKNLKAKCEYILACAFYDDRNYADALYHMQNFENLQKNLSADQKEKLKLELLLIEWHCNASDYAIETIQDIAMKTDSLIIHRILDESCLYDLLNHEKLSKIAAIHWMMTRGDFITAKHFFDLHKNFYRNSAEYTADMALFYWNEQKFEECSKFLDEYLSYYFEKNTIEDECEELSLIRFYSRQRTILDFLYVIWILCKCMLNANAIETVTVAEIKFWRNIQNRKLFIEYSIPTIQTTRECIQNLKKNLLYCLHVDRYKLIWYFKVGQIGKLYYFIDNAVANKMPKFFTQFLDQMLCTVSTISVLNNDEFEKLVSESEFLINVKHAGDIKKTHLIALNEPKYTKNRKEPEIGILYAGVNNSATISWEFVRPNDRIDFICKTKVSSLVIIDFTKMPIDVDINCFSNNDVVILLNNETDDVIVNFRIANAHCLLDIKQQSIELLMPFFEKLITGHSVEECSELLQSINVRLFGDRSSKVRSSLAQCTRKMIANIEDGLLENLAIGKNEQREIDNFKRLPSKIQFYLLDMIKHQVKTNEIQLFVEKLEDICGHNKDITLPKYCDTTDDYLQELFVQKTHEQNFILKFIKNLFRDHLYGVYDDVQTSKLDNLEELMESLVNNIRVTRKKQRRKLRTRGYHSEGESSRRSSISENTDSEAVIVDIEFQESE</sequence>
<organism evidence="5 6">
    <name type="scientific">Onchocerca volvulus</name>
    <dbReference type="NCBI Taxonomy" id="6282"/>
    <lineage>
        <taxon>Eukaryota</taxon>
        <taxon>Metazoa</taxon>
        <taxon>Ecdysozoa</taxon>
        <taxon>Nematoda</taxon>
        <taxon>Chromadorea</taxon>
        <taxon>Rhabditida</taxon>
        <taxon>Spirurina</taxon>
        <taxon>Spiruromorpha</taxon>
        <taxon>Filarioidea</taxon>
        <taxon>Onchocercidae</taxon>
        <taxon>Onchocerca</taxon>
    </lineage>
</organism>
<protein>
    <recommendedName>
        <fullName evidence="7">MalT-like TPR region domain-containing protein</fullName>
    </recommendedName>
</protein>
<accession>A0A8R1TYG4</accession>
<dbReference type="SUPFAM" id="SSF48452">
    <property type="entry name" value="TPR-like"/>
    <property type="match status" value="5"/>
</dbReference>
<dbReference type="InterPro" id="IPR011990">
    <property type="entry name" value="TPR-like_helical_dom_sf"/>
</dbReference>
<dbReference type="GO" id="GO:0051879">
    <property type="term" value="F:Hsp90 protein binding"/>
    <property type="evidence" value="ECO:0007669"/>
    <property type="project" value="TreeGrafter"/>
</dbReference>
<dbReference type="Pfam" id="PF07719">
    <property type="entry name" value="TPR_2"/>
    <property type="match status" value="1"/>
</dbReference>
<keyword evidence="6" id="KW-1185">Reference proteome</keyword>
<dbReference type="InterPro" id="IPR013105">
    <property type="entry name" value="TPR_2"/>
</dbReference>
<evidence type="ECO:0000256" key="1">
    <source>
        <dbReference type="ARBA" id="ARBA00022737"/>
    </source>
</evidence>
<reference evidence="5" key="2">
    <citation type="submission" date="2022-06" db="UniProtKB">
        <authorList>
            <consortium name="EnsemblMetazoa"/>
        </authorList>
    </citation>
    <scope>IDENTIFICATION</scope>
</reference>
<dbReference type="PROSITE" id="PS50005">
    <property type="entry name" value="TPR"/>
    <property type="match status" value="1"/>
</dbReference>
<evidence type="ECO:0000313" key="5">
    <source>
        <dbReference type="EnsemblMetazoa" id="OVOC8007.1"/>
    </source>
</evidence>
<feature type="repeat" description="TPR" evidence="3">
    <location>
        <begin position="6"/>
        <end position="39"/>
    </location>
</feature>
<keyword evidence="2 3" id="KW-0802">TPR repeat</keyword>
<name>A0A8R1TYG4_ONCVO</name>
<dbReference type="EnsemblMetazoa" id="OVOC8007.1">
    <property type="protein sequence ID" value="OVOC8007.1"/>
    <property type="gene ID" value="WBGene00244816"/>
</dbReference>
<dbReference type="InterPro" id="IPR019734">
    <property type="entry name" value="TPR_rpt"/>
</dbReference>